<protein>
    <recommendedName>
        <fullName evidence="2">DUF4283 domain-containing protein</fullName>
    </recommendedName>
</protein>
<dbReference type="InterPro" id="IPR040256">
    <property type="entry name" value="At4g02000-like"/>
</dbReference>
<dbReference type="Pfam" id="PF14111">
    <property type="entry name" value="DUF4283"/>
    <property type="match status" value="1"/>
</dbReference>
<reference evidence="3" key="1">
    <citation type="journal article" date="2013" name="J. Plant Res.">
        <title>Effect of fungi and light on seed germination of three Opuntia species from semiarid lands of central Mexico.</title>
        <authorList>
            <person name="Delgado-Sanchez P."/>
            <person name="Jimenez-Bremont J.F."/>
            <person name="Guerrero-Gonzalez Mde L."/>
            <person name="Flores J."/>
        </authorList>
    </citation>
    <scope>NUCLEOTIDE SEQUENCE</scope>
    <source>
        <tissue evidence="3">Cladode</tissue>
    </source>
</reference>
<dbReference type="PANTHER" id="PTHR31286:SF180">
    <property type="entry name" value="OS10G0362600 PROTEIN"/>
    <property type="match status" value="1"/>
</dbReference>
<evidence type="ECO:0000259" key="2">
    <source>
        <dbReference type="Pfam" id="PF14111"/>
    </source>
</evidence>
<proteinExistence type="predicted"/>
<name>A0A7C9DBY3_OPUST</name>
<feature type="compositionally biased region" description="Low complexity" evidence="1">
    <location>
        <begin position="21"/>
        <end position="39"/>
    </location>
</feature>
<organism evidence="3">
    <name type="scientific">Opuntia streptacantha</name>
    <name type="common">Prickly pear cactus</name>
    <name type="synonym">Opuntia cardona</name>
    <dbReference type="NCBI Taxonomy" id="393608"/>
    <lineage>
        <taxon>Eukaryota</taxon>
        <taxon>Viridiplantae</taxon>
        <taxon>Streptophyta</taxon>
        <taxon>Embryophyta</taxon>
        <taxon>Tracheophyta</taxon>
        <taxon>Spermatophyta</taxon>
        <taxon>Magnoliopsida</taxon>
        <taxon>eudicotyledons</taxon>
        <taxon>Gunneridae</taxon>
        <taxon>Pentapetalae</taxon>
        <taxon>Caryophyllales</taxon>
        <taxon>Cactineae</taxon>
        <taxon>Cactaceae</taxon>
        <taxon>Opuntioideae</taxon>
        <taxon>Opuntia</taxon>
    </lineage>
</organism>
<sequence>MPTAFPPRPSFAKATAFGVGSSDNPSHTTPSSNTHSPLSASKAIPLKPSLPTSTCKEDSTLTHPPTAIAQNMDELNALCLLGQIWGDHVPLSAIIYKTKNDWKFLKGQVDYVELGNHWILLRFANVADKERVWCERPWFVGSFNFVLTEWIPFFDPFSASISHIDQWVRVPRLP</sequence>
<reference evidence="3" key="2">
    <citation type="submission" date="2020-07" db="EMBL/GenBank/DDBJ databases">
        <authorList>
            <person name="Vera ALvarez R."/>
            <person name="Arias-Moreno D.M."/>
            <person name="Jimenez-Jacinto V."/>
            <person name="Jimenez-Bremont J.F."/>
            <person name="Swaminathan K."/>
            <person name="Moose S.P."/>
            <person name="Guerrero-Gonzalez M.L."/>
            <person name="Marino-Ramirez L."/>
            <person name="Landsman D."/>
            <person name="Rodriguez-Kessler M."/>
            <person name="Delgado-Sanchez P."/>
        </authorList>
    </citation>
    <scope>NUCLEOTIDE SEQUENCE</scope>
    <source>
        <tissue evidence="3">Cladode</tissue>
    </source>
</reference>
<dbReference type="InterPro" id="IPR025558">
    <property type="entry name" value="DUF4283"/>
</dbReference>
<dbReference type="PANTHER" id="PTHR31286">
    <property type="entry name" value="GLYCINE-RICH CELL WALL STRUCTURAL PROTEIN 1.8-LIKE"/>
    <property type="match status" value="1"/>
</dbReference>
<feature type="region of interest" description="Disordered" evidence="1">
    <location>
        <begin position="1"/>
        <end position="45"/>
    </location>
</feature>
<accession>A0A7C9DBY3</accession>
<evidence type="ECO:0000313" key="3">
    <source>
        <dbReference type="EMBL" id="MBA4637947.1"/>
    </source>
</evidence>
<feature type="domain" description="DUF4283" evidence="2">
    <location>
        <begin position="73"/>
        <end position="156"/>
    </location>
</feature>
<evidence type="ECO:0000256" key="1">
    <source>
        <dbReference type="SAM" id="MobiDB-lite"/>
    </source>
</evidence>
<dbReference type="AlphaFoldDB" id="A0A7C9DBY3"/>
<dbReference type="EMBL" id="GISG01107500">
    <property type="protein sequence ID" value="MBA4637947.1"/>
    <property type="molecule type" value="Transcribed_RNA"/>
</dbReference>